<dbReference type="AlphaFoldDB" id="A0A6H5G9J1"/>
<accession>A0A6H5G9J1</accession>
<evidence type="ECO:0000313" key="3">
    <source>
        <dbReference type="Proteomes" id="UP000479000"/>
    </source>
</evidence>
<dbReference type="Proteomes" id="UP000479000">
    <property type="component" value="Unassembled WGS sequence"/>
</dbReference>
<evidence type="ECO:0000256" key="1">
    <source>
        <dbReference type="SAM" id="MobiDB-lite"/>
    </source>
</evidence>
<sequence length="68" mass="7841">MHHNRCQSGTKSATLSKAVRRPKGKGSSCRIVQWSETFEAVAEATNHFYWRLRLPMSALQSPLQWRLL</sequence>
<name>A0A6H5G9J1_9HEMI</name>
<proteinExistence type="predicted"/>
<organism evidence="2 3">
    <name type="scientific">Nesidiocoris tenuis</name>
    <dbReference type="NCBI Taxonomy" id="355587"/>
    <lineage>
        <taxon>Eukaryota</taxon>
        <taxon>Metazoa</taxon>
        <taxon>Ecdysozoa</taxon>
        <taxon>Arthropoda</taxon>
        <taxon>Hexapoda</taxon>
        <taxon>Insecta</taxon>
        <taxon>Pterygota</taxon>
        <taxon>Neoptera</taxon>
        <taxon>Paraneoptera</taxon>
        <taxon>Hemiptera</taxon>
        <taxon>Heteroptera</taxon>
        <taxon>Panheteroptera</taxon>
        <taxon>Cimicomorpha</taxon>
        <taxon>Miridae</taxon>
        <taxon>Dicyphina</taxon>
        <taxon>Nesidiocoris</taxon>
    </lineage>
</organism>
<dbReference type="EMBL" id="CADCXU010008047">
    <property type="protein sequence ID" value="CAA9999026.1"/>
    <property type="molecule type" value="Genomic_DNA"/>
</dbReference>
<feature type="non-terminal residue" evidence="2">
    <location>
        <position position="68"/>
    </location>
</feature>
<keyword evidence="3" id="KW-1185">Reference proteome</keyword>
<gene>
    <name evidence="2" type="ORF">NTEN_LOCUS5309</name>
</gene>
<feature type="region of interest" description="Disordered" evidence="1">
    <location>
        <begin position="1"/>
        <end position="27"/>
    </location>
</feature>
<feature type="compositionally biased region" description="Polar residues" evidence="1">
    <location>
        <begin position="1"/>
        <end position="15"/>
    </location>
</feature>
<protein>
    <submittedName>
        <fullName evidence="2">Uncharacterized protein</fullName>
    </submittedName>
</protein>
<evidence type="ECO:0000313" key="2">
    <source>
        <dbReference type="EMBL" id="CAA9999026.1"/>
    </source>
</evidence>
<reference evidence="2 3" key="1">
    <citation type="submission" date="2020-02" db="EMBL/GenBank/DDBJ databases">
        <authorList>
            <person name="Ferguson B K."/>
        </authorList>
    </citation>
    <scope>NUCLEOTIDE SEQUENCE [LARGE SCALE GENOMIC DNA]</scope>
</reference>